<evidence type="ECO:0000313" key="4">
    <source>
        <dbReference type="Proteomes" id="UP000273675"/>
    </source>
</evidence>
<evidence type="ECO:0000256" key="1">
    <source>
        <dbReference type="SAM" id="MobiDB-lite"/>
    </source>
</evidence>
<proteinExistence type="predicted"/>
<evidence type="ECO:0000256" key="2">
    <source>
        <dbReference type="SAM" id="SignalP"/>
    </source>
</evidence>
<protein>
    <submittedName>
        <fullName evidence="3">Uncharacterized protein (TIGR02301 family)</fullName>
    </submittedName>
</protein>
<reference evidence="3 4" key="1">
    <citation type="submission" date="2018-10" db="EMBL/GenBank/DDBJ databases">
        <title>Genomic Encyclopedia of Type Strains, Phase IV (KMG-IV): sequencing the most valuable type-strain genomes for metagenomic binning, comparative biology and taxonomic classification.</title>
        <authorList>
            <person name="Goeker M."/>
        </authorList>
    </citation>
    <scope>NUCLEOTIDE SEQUENCE [LARGE SCALE GENOMIC DNA]</scope>
    <source>
        <strain evidence="3 4">DSM 4734</strain>
    </source>
</reference>
<organism evidence="3 4">
    <name type="scientific">Maricaulis maris</name>
    <dbReference type="NCBI Taxonomy" id="74318"/>
    <lineage>
        <taxon>Bacteria</taxon>
        <taxon>Pseudomonadati</taxon>
        <taxon>Pseudomonadota</taxon>
        <taxon>Alphaproteobacteria</taxon>
        <taxon>Maricaulales</taxon>
        <taxon>Maricaulaceae</taxon>
        <taxon>Maricaulis</taxon>
    </lineage>
</organism>
<dbReference type="NCBIfam" id="TIGR02301">
    <property type="entry name" value="TIGR02301 family protein"/>
    <property type="match status" value="1"/>
</dbReference>
<dbReference type="Proteomes" id="UP000273675">
    <property type="component" value="Unassembled WGS sequence"/>
</dbReference>
<name>A0A495D2I4_9PROT</name>
<feature type="chain" id="PRO_5019722337" evidence="2">
    <location>
        <begin position="25"/>
        <end position="158"/>
    </location>
</feature>
<gene>
    <name evidence="3" type="ORF">C7435_2827</name>
</gene>
<dbReference type="AlphaFoldDB" id="A0A495D2I4"/>
<dbReference type="Pfam" id="PF09539">
    <property type="entry name" value="DUF2385"/>
    <property type="match status" value="1"/>
</dbReference>
<accession>A0A495D2I4</accession>
<comment type="caution">
    <text evidence="3">The sequence shown here is derived from an EMBL/GenBank/DDBJ whole genome shotgun (WGS) entry which is preliminary data.</text>
</comment>
<feature type="signal peptide" evidence="2">
    <location>
        <begin position="1"/>
        <end position="24"/>
    </location>
</feature>
<sequence length="158" mass="18108">MMRAMRALLALPVLLALVASPALAQKPRSFTRPEPVAEPRAAGQPARDDAIAPEIREELDLERTLPYLAYTLGELHYLAFACSGPDDQQWREQMVELLAMEAADDRRWRDRLIEGFNDGYRAQQRYRTRCGLEADAERRALAHRGRDLSEMMRSAYFD</sequence>
<dbReference type="EMBL" id="RBIM01000007">
    <property type="protein sequence ID" value="RKQ95140.1"/>
    <property type="molecule type" value="Genomic_DNA"/>
</dbReference>
<dbReference type="InterPro" id="IPR012645">
    <property type="entry name" value="CHP02301"/>
</dbReference>
<feature type="region of interest" description="Disordered" evidence="1">
    <location>
        <begin position="28"/>
        <end position="47"/>
    </location>
</feature>
<evidence type="ECO:0000313" key="3">
    <source>
        <dbReference type="EMBL" id="RKQ95140.1"/>
    </source>
</evidence>
<keyword evidence="2" id="KW-0732">Signal</keyword>